<dbReference type="InParanoid" id="E1ZXZ1"/>
<dbReference type="Gene3D" id="3.40.1440.10">
    <property type="entry name" value="GIY-YIG endonuclease"/>
    <property type="match status" value="1"/>
</dbReference>
<evidence type="ECO:0000313" key="2">
    <source>
        <dbReference type="Proteomes" id="UP000000311"/>
    </source>
</evidence>
<protein>
    <recommendedName>
        <fullName evidence="3">GIY-YIG domain-containing protein</fullName>
    </recommendedName>
</protein>
<dbReference type="Proteomes" id="UP000000311">
    <property type="component" value="Unassembled WGS sequence"/>
</dbReference>
<reference evidence="1 2" key="1">
    <citation type="journal article" date="2010" name="Science">
        <title>Genomic comparison of the ants Camponotus floridanus and Harpegnathos saltator.</title>
        <authorList>
            <person name="Bonasio R."/>
            <person name="Zhang G."/>
            <person name="Ye C."/>
            <person name="Mutti N.S."/>
            <person name="Fang X."/>
            <person name="Qin N."/>
            <person name="Donahue G."/>
            <person name="Yang P."/>
            <person name="Li Q."/>
            <person name="Li C."/>
            <person name="Zhang P."/>
            <person name="Huang Z."/>
            <person name="Berger S.L."/>
            <person name="Reinberg D."/>
            <person name="Wang J."/>
            <person name="Liebig J."/>
        </authorList>
    </citation>
    <scope>NUCLEOTIDE SEQUENCE [LARGE SCALE GENOMIC DNA]</scope>
    <source>
        <strain evidence="2">C129</strain>
    </source>
</reference>
<dbReference type="InterPro" id="IPR035901">
    <property type="entry name" value="GIY-YIG_endonuc_sf"/>
</dbReference>
<name>E1ZXZ1_CAMFO</name>
<keyword evidence="2" id="KW-1185">Reference proteome</keyword>
<accession>E1ZXZ1</accession>
<organism evidence="2">
    <name type="scientific">Camponotus floridanus</name>
    <name type="common">Florida carpenter ant</name>
    <dbReference type="NCBI Taxonomy" id="104421"/>
    <lineage>
        <taxon>Eukaryota</taxon>
        <taxon>Metazoa</taxon>
        <taxon>Ecdysozoa</taxon>
        <taxon>Arthropoda</taxon>
        <taxon>Hexapoda</taxon>
        <taxon>Insecta</taxon>
        <taxon>Pterygota</taxon>
        <taxon>Neoptera</taxon>
        <taxon>Endopterygota</taxon>
        <taxon>Hymenoptera</taxon>
        <taxon>Apocrita</taxon>
        <taxon>Aculeata</taxon>
        <taxon>Formicoidea</taxon>
        <taxon>Formicidae</taxon>
        <taxon>Formicinae</taxon>
        <taxon>Camponotus</taxon>
    </lineage>
</organism>
<evidence type="ECO:0000313" key="1">
    <source>
        <dbReference type="EMBL" id="EFN73948.1"/>
    </source>
</evidence>
<feature type="non-terminal residue" evidence="1">
    <location>
        <position position="96"/>
    </location>
</feature>
<evidence type="ECO:0008006" key="3">
    <source>
        <dbReference type="Google" id="ProtNLM"/>
    </source>
</evidence>
<sequence>INCKDCEASYVGQTKRMIKTRIAEHRNQINSCTQKNSVITEHRLQHKHDFDWEGVQILDNEPCYFRRLTSEMLFIKRQTAGLNLQEDTELLHDSYL</sequence>
<dbReference type="EMBL" id="GL435158">
    <property type="protein sequence ID" value="EFN73948.1"/>
    <property type="molecule type" value="Genomic_DNA"/>
</dbReference>
<proteinExistence type="predicted"/>
<dbReference type="AlphaFoldDB" id="E1ZXZ1"/>
<feature type="non-terminal residue" evidence="1">
    <location>
        <position position="1"/>
    </location>
</feature>
<dbReference type="OMA" id="NCKDCEA"/>
<dbReference type="CDD" id="cd10442">
    <property type="entry name" value="GIY-YIG_PLEs"/>
    <property type="match status" value="1"/>
</dbReference>
<gene>
    <name evidence="1" type="ORF">EAG_11887</name>
</gene>
<dbReference type="OrthoDB" id="7551446at2759"/>